<organism evidence="1">
    <name type="scientific">Anguilla anguilla</name>
    <name type="common">European freshwater eel</name>
    <name type="synonym">Muraena anguilla</name>
    <dbReference type="NCBI Taxonomy" id="7936"/>
    <lineage>
        <taxon>Eukaryota</taxon>
        <taxon>Metazoa</taxon>
        <taxon>Chordata</taxon>
        <taxon>Craniata</taxon>
        <taxon>Vertebrata</taxon>
        <taxon>Euteleostomi</taxon>
        <taxon>Actinopterygii</taxon>
        <taxon>Neopterygii</taxon>
        <taxon>Teleostei</taxon>
        <taxon>Anguilliformes</taxon>
        <taxon>Anguillidae</taxon>
        <taxon>Anguilla</taxon>
    </lineage>
</organism>
<sequence>MSGLLIPTQCMGAPYIKSWGVQSCVKKC</sequence>
<protein>
    <submittedName>
        <fullName evidence="1">Uncharacterized protein</fullName>
    </submittedName>
</protein>
<dbReference type="EMBL" id="GBXM01027524">
    <property type="protein sequence ID" value="JAH81053.1"/>
    <property type="molecule type" value="Transcribed_RNA"/>
</dbReference>
<dbReference type="AlphaFoldDB" id="A0A0E9VUV0"/>
<proteinExistence type="predicted"/>
<reference evidence="1" key="1">
    <citation type="submission" date="2014-11" db="EMBL/GenBank/DDBJ databases">
        <authorList>
            <person name="Amaro Gonzalez C."/>
        </authorList>
    </citation>
    <scope>NUCLEOTIDE SEQUENCE</scope>
</reference>
<evidence type="ECO:0000313" key="1">
    <source>
        <dbReference type="EMBL" id="JAH81053.1"/>
    </source>
</evidence>
<reference evidence="1" key="2">
    <citation type="journal article" date="2015" name="Fish Shellfish Immunol.">
        <title>Early steps in the European eel (Anguilla anguilla)-Vibrio vulnificus interaction in the gills: Role of the RtxA13 toxin.</title>
        <authorList>
            <person name="Callol A."/>
            <person name="Pajuelo D."/>
            <person name="Ebbesson L."/>
            <person name="Teles M."/>
            <person name="MacKenzie S."/>
            <person name="Amaro C."/>
        </authorList>
    </citation>
    <scope>NUCLEOTIDE SEQUENCE</scope>
</reference>
<accession>A0A0E9VUV0</accession>
<name>A0A0E9VUV0_ANGAN</name>